<dbReference type="InterPro" id="IPR038731">
    <property type="entry name" value="RgtA/B/C-like"/>
</dbReference>
<dbReference type="GO" id="GO:0008610">
    <property type="term" value="P:lipid biosynthetic process"/>
    <property type="evidence" value="ECO:0007669"/>
    <property type="project" value="UniProtKB-ARBA"/>
</dbReference>
<dbReference type="Proteomes" id="UP000606900">
    <property type="component" value="Unassembled WGS sequence"/>
</dbReference>
<evidence type="ECO:0000313" key="10">
    <source>
        <dbReference type="EMBL" id="MBF4474372.1"/>
    </source>
</evidence>
<accession>A0A843AFQ1</accession>
<name>A0A843AFQ1_METFO</name>
<dbReference type="AlphaFoldDB" id="A0A843AFQ1"/>
<feature type="transmembrane region" description="Helical" evidence="8">
    <location>
        <begin position="112"/>
        <end position="132"/>
    </location>
</feature>
<dbReference type="InterPro" id="IPR050297">
    <property type="entry name" value="LipidA_mod_glycosyltrf_83"/>
</dbReference>
<evidence type="ECO:0000259" key="9">
    <source>
        <dbReference type="Pfam" id="PF13231"/>
    </source>
</evidence>
<feature type="transmembrane region" description="Helical" evidence="8">
    <location>
        <begin position="304"/>
        <end position="323"/>
    </location>
</feature>
<evidence type="ECO:0000256" key="6">
    <source>
        <dbReference type="ARBA" id="ARBA00022989"/>
    </source>
</evidence>
<evidence type="ECO:0000256" key="1">
    <source>
        <dbReference type="ARBA" id="ARBA00004651"/>
    </source>
</evidence>
<proteinExistence type="predicted"/>
<organism evidence="10 11">
    <name type="scientific">Methanobacterium formicicum</name>
    <dbReference type="NCBI Taxonomy" id="2162"/>
    <lineage>
        <taxon>Archaea</taxon>
        <taxon>Methanobacteriati</taxon>
        <taxon>Methanobacteriota</taxon>
        <taxon>Methanomada group</taxon>
        <taxon>Methanobacteria</taxon>
        <taxon>Methanobacteriales</taxon>
        <taxon>Methanobacteriaceae</taxon>
        <taxon>Methanobacterium</taxon>
    </lineage>
</organism>
<feature type="transmembrane region" description="Helical" evidence="8">
    <location>
        <begin position="264"/>
        <end position="283"/>
    </location>
</feature>
<dbReference type="PANTHER" id="PTHR33908:SF11">
    <property type="entry name" value="MEMBRANE PROTEIN"/>
    <property type="match status" value="1"/>
</dbReference>
<evidence type="ECO:0000256" key="2">
    <source>
        <dbReference type="ARBA" id="ARBA00022475"/>
    </source>
</evidence>
<dbReference type="Pfam" id="PF13231">
    <property type="entry name" value="PMT_2"/>
    <property type="match status" value="1"/>
</dbReference>
<keyword evidence="4 10" id="KW-0808">Transferase</keyword>
<protein>
    <submittedName>
        <fullName evidence="10">Glycosyltransferase family 39 protein</fullName>
    </submittedName>
</protein>
<reference evidence="10" key="1">
    <citation type="submission" date="2020-10" db="EMBL/GenBank/DDBJ databases">
        <title>Dehalococcoides mccartyi of a TCE/Cr reducing biochatode.</title>
        <authorList>
            <person name="Matturro B."/>
        </authorList>
    </citation>
    <scope>NUCLEOTIDE SEQUENCE</scope>
    <source>
        <strain evidence="10">Bin2</strain>
    </source>
</reference>
<dbReference type="GO" id="GO:0005886">
    <property type="term" value="C:plasma membrane"/>
    <property type="evidence" value="ECO:0007669"/>
    <property type="project" value="UniProtKB-SubCell"/>
</dbReference>
<feature type="transmembrane region" description="Helical" evidence="8">
    <location>
        <begin position="329"/>
        <end position="346"/>
    </location>
</feature>
<feature type="transmembrane region" description="Helical" evidence="8">
    <location>
        <begin position="358"/>
        <end position="375"/>
    </location>
</feature>
<dbReference type="GO" id="GO:0016763">
    <property type="term" value="F:pentosyltransferase activity"/>
    <property type="evidence" value="ECO:0007669"/>
    <property type="project" value="TreeGrafter"/>
</dbReference>
<evidence type="ECO:0000256" key="3">
    <source>
        <dbReference type="ARBA" id="ARBA00022676"/>
    </source>
</evidence>
<keyword evidence="3" id="KW-0328">Glycosyltransferase</keyword>
<feature type="transmembrane region" description="Helical" evidence="8">
    <location>
        <begin position="89"/>
        <end position="106"/>
    </location>
</feature>
<feature type="transmembrane region" description="Helical" evidence="8">
    <location>
        <begin position="381"/>
        <end position="401"/>
    </location>
</feature>
<comment type="caution">
    <text evidence="10">The sequence shown here is derived from an EMBL/GenBank/DDBJ whole genome shotgun (WGS) entry which is preliminary data.</text>
</comment>
<evidence type="ECO:0000256" key="7">
    <source>
        <dbReference type="ARBA" id="ARBA00023136"/>
    </source>
</evidence>
<feature type="transmembrane region" description="Helical" evidence="8">
    <location>
        <begin position="12"/>
        <end position="29"/>
    </location>
</feature>
<feature type="transmembrane region" description="Helical" evidence="8">
    <location>
        <begin position="162"/>
        <end position="192"/>
    </location>
</feature>
<feature type="domain" description="Glycosyltransferase RgtA/B/C/D-like" evidence="9">
    <location>
        <begin position="65"/>
        <end position="221"/>
    </location>
</feature>
<evidence type="ECO:0000313" key="11">
    <source>
        <dbReference type="Proteomes" id="UP000606900"/>
    </source>
</evidence>
<feature type="transmembrane region" description="Helical" evidence="8">
    <location>
        <begin position="204"/>
        <end position="222"/>
    </location>
</feature>
<evidence type="ECO:0000256" key="5">
    <source>
        <dbReference type="ARBA" id="ARBA00022692"/>
    </source>
</evidence>
<sequence length="555" mass="64196">MHGLKIKDQRSKWVFLILLALTVSVIAYYRVKLQIDLGAIIDTYDYLANAAALAGKGIGFDDFNRPPFMSILTAIFFLFGGLSIDSIMIVDGILYVFGCVGLYLFLKNFFDSLTSFIGSLLFATFPIVITFAGAGINDVSGVSMGIWAIYLTYMAVKKDSRLFLISFPVAMLAFLTRYNLALLIFPIMFYILINREKIKNSRNVLIGMGIALILIIPLLYFFSLKFGNPIYPFIDFFKTSGGAGSTEHFAYNQDSFYFIKNMPFYIGFVSLGIVFFTLLGLIFRLFRKTRVLMDNVRIFGLKDMFINFKFILMLVFVCIFLLSFAKVHYMVSEAVFFIICYLLYLVGTDFSIDMDKDLLFIIWFMAFFIFQSVYVAKDHRYFITMVVPLAYFLSRAFNWSVKELQVKFKDVNIIRCLFAILLTVLMLFSVSSQLHYIEQDNQNNKVFTQDVQTASTWLKGHDPEYKSKLIYADLWSYFGWFLQTKVGKMPIFRNNQTLYVGAKDYNFTEQDKMAFNSELEKTKPDYYISVWPEVNFTSYNPIQKLGTVIIYQRVN</sequence>
<keyword evidence="7 8" id="KW-0472">Membrane</keyword>
<dbReference type="PANTHER" id="PTHR33908">
    <property type="entry name" value="MANNOSYLTRANSFERASE YKCB-RELATED"/>
    <property type="match status" value="1"/>
</dbReference>
<evidence type="ECO:0000256" key="4">
    <source>
        <dbReference type="ARBA" id="ARBA00022679"/>
    </source>
</evidence>
<evidence type="ECO:0000256" key="8">
    <source>
        <dbReference type="SAM" id="Phobius"/>
    </source>
</evidence>
<keyword evidence="5 8" id="KW-0812">Transmembrane</keyword>
<dbReference type="RefSeq" id="WP_276698387.1">
    <property type="nucleotide sequence ID" value="NZ_JADIIL010000013.1"/>
</dbReference>
<feature type="transmembrane region" description="Helical" evidence="8">
    <location>
        <begin position="413"/>
        <end position="436"/>
    </location>
</feature>
<keyword evidence="2" id="KW-1003">Cell membrane</keyword>
<dbReference type="EMBL" id="JADIIL010000013">
    <property type="protein sequence ID" value="MBF4474372.1"/>
    <property type="molecule type" value="Genomic_DNA"/>
</dbReference>
<comment type="subcellular location">
    <subcellularLocation>
        <location evidence="1">Cell membrane</location>
        <topology evidence="1">Multi-pass membrane protein</topology>
    </subcellularLocation>
</comment>
<keyword evidence="6 8" id="KW-1133">Transmembrane helix</keyword>
<gene>
    <name evidence="10" type="ORF">ISP06_02725</name>
</gene>